<keyword evidence="3 7" id="KW-0694">RNA-binding</keyword>
<evidence type="ECO:0000256" key="3">
    <source>
        <dbReference type="ARBA" id="ARBA00022884"/>
    </source>
</evidence>
<dbReference type="NCBIfam" id="TIGR01032">
    <property type="entry name" value="rplT_bact"/>
    <property type="match status" value="1"/>
</dbReference>
<keyword evidence="10" id="KW-1185">Reference proteome</keyword>
<accession>A0A081KET1</accession>
<sequence>MARVKRGVIARRRHKKVLKQAKGYYGARSRVFRVAKQAVTKAGQYAYRDRRQRKRQFRALWIARINAGARMNGLSYSRFIAGMKKAAIEVDRKVLADLAVHDKAIFGQLVEKAKAALA</sequence>
<dbReference type="eggNOG" id="COG0292">
    <property type="taxonomic scope" value="Bacteria"/>
</dbReference>
<dbReference type="InterPro" id="IPR049946">
    <property type="entry name" value="RIBOSOMAL_L20_CS"/>
</dbReference>
<gene>
    <name evidence="7 9" type="primary">rplT</name>
    <name evidence="9" type="ORF">GV64_19700</name>
</gene>
<dbReference type="GO" id="GO:0005840">
    <property type="term" value="C:ribosome"/>
    <property type="evidence" value="ECO:0007669"/>
    <property type="project" value="UniProtKB-KW"/>
</dbReference>
<dbReference type="GO" id="GO:0003735">
    <property type="term" value="F:structural constituent of ribosome"/>
    <property type="evidence" value="ECO:0007669"/>
    <property type="project" value="InterPro"/>
</dbReference>
<dbReference type="PANTHER" id="PTHR10986">
    <property type="entry name" value="39S RIBOSOMAL PROTEIN L20"/>
    <property type="match status" value="1"/>
</dbReference>
<dbReference type="FunFam" id="1.10.1900.20:FF:000001">
    <property type="entry name" value="50S ribosomal protein L20"/>
    <property type="match status" value="1"/>
</dbReference>
<evidence type="ECO:0000256" key="2">
    <source>
        <dbReference type="ARBA" id="ARBA00022730"/>
    </source>
</evidence>
<dbReference type="InterPro" id="IPR035566">
    <property type="entry name" value="Ribosomal_protein_bL20_C"/>
</dbReference>
<evidence type="ECO:0000256" key="5">
    <source>
        <dbReference type="ARBA" id="ARBA00023274"/>
    </source>
</evidence>
<protein>
    <recommendedName>
        <fullName evidence="6 7">Large ribosomal subunit protein bL20</fullName>
    </recommendedName>
</protein>
<dbReference type="STRING" id="305900.GV64_19700"/>
<comment type="function">
    <text evidence="7 8">Binds directly to 23S ribosomal RNA and is necessary for the in vitro assembly process of the 50S ribosomal subunit. It is not involved in the protein synthesizing functions of that subunit.</text>
</comment>
<dbReference type="PROSITE" id="PS00937">
    <property type="entry name" value="RIBOSOMAL_L20"/>
    <property type="match status" value="1"/>
</dbReference>
<dbReference type="InterPro" id="IPR005813">
    <property type="entry name" value="Ribosomal_bL20"/>
</dbReference>
<evidence type="ECO:0000313" key="10">
    <source>
        <dbReference type="Proteomes" id="UP000027997"/>
    </source>
</evidence>
<dbReference type="GO" id="GO:0006412">
    <property type="term" value="P:translation"/>
    <property type="evidence" value="ECO:0007669"/>
    <property type="project" value="InterPro"/>
</dbReference>
<dbReference type="GO" id="GO:0000027">
    <property type="term" value="P:ribosomal large subunit assembly"/>
    <property type="evidence" value="ECO:0007669"/>
    <property type="project" value="UniProtKB-UniRule"/>
</dbReference>
<dbReference type="PRINTS" id="PR00062">
    <property type="entry name" value="RIBOSOMALL20"/>
</dbReference>
<dbReference type="RefSeq" id="WP_020581311.1">
    <property type="nucleotide sequence ID" value="NZ_JOJP01000001.1"/>
</dbReference>
<dbReference type="CDD" id="cd07026">
    <property type="entry name" value="Ribosomal_L20"/>
    <property type="match status" value="1"/>
</dbReference>
<evidence type="ECO:0000256" key="7">
    <source>
        <dbReference type="HAMAP-Rule" id="MF_00382"/>
    </source>
</evidence>
<evidence type="ECO:0000256" key="1">
    <source>
        <dbReference type="ARBA" id="ARBA00007698"/>
    </source>
</evidence>
<evidence type="ECO:0000256" key="8">
    <source>
        <dbReference type="RuleBase" id="RU000560"/>
    </source>
</evidence>
<evidence type="ECO:0000256" key="6">
    <source>
        <dbReference type="ARBA" id="ARBA00035172"/>
    </source>
</evidence>
<dbReference type="GO" id="GO:1990904">
    <property type="term" value="C:ribonucleoprotein complex"/>
    <property type="evidence" value="ECO:0007669"/>
    <property type="project" value="UniProtKB-KW"/>
</dbReference>
<dbReference type="AlphaFoldDB" id="A0A081KET1"/>
<dbReference type="EMBL" id="JOJP01000001">
    <property type="protein sequence ID" value="KEI72657.1"/>
    <property type="molecule type" value="Genomic_DNA"/>
</dbReference>
<comment type="similarity">
    <text evidence="1 7 8">Belongs to the bacterial ribosomal protein bL20 family.</text>
</comment>
<keyword evidence="4 7" id="KW-0689">Ribosomal protein</keyword>
<name>A0A081KET1_9GAMM</name>
<keyword evidence="5 7" id="KW-0687">Ribonucleoprotein</keyword>
<dbReference type="Proteomes" id="UP000027997">
    <property type="component" value="Unassembled WGS sequence"/>
</dbReference>
<proteinExistence type="inferred from homology"/>
<comment type="caution">
    <text evidence="9">The sequence shown here is derived from an EMBL/GenBank/DDBJ whole genome shotgun (WGS) entry which is preliminary data.</text>
</comment>
<evidence type="ECO:0000256" key="4">
    <source>
        <dbReference type="ARBA" id="ARBA00022980"/>
    </source>
</evidence>
<evidence type="ECO:0000313" key="9">
    <source>
        <dbReference type="EMBL" id="KEI72657.1"/>
    </source>
</evidence>
<keyword evidence="2 7" id="KW-0699">rRNA-binding</keyword>
<dbReference type="SUPFAM" id="SSF74731">
    <property type="entry name" value="Ribosomal protein L20"/>
    <property type="match status" value="1"/>
</dbReference>
<reference evidence="9 10" key="1">
    <citation type="submission" date="2014-06" db="EMBL/GenBank/DDBJ databases">
        <title>Whole Genome Sequences of Three Symbiotic Endozoicomonas Bacteria.</title>
        <authorList>
            <person name="Neave M.J."/>
            <person name="Apprill A."/>
            <person name="Voolstra C.R."/>
        </authorList>
    </citation>
    <scope>NUCLEOTIDE SEQUENCE [LARGE SCALE GENOMIC DNA]</scope>
    <source>
        <strain evidence="9 10">DSM 22380</strain>
    </source>
</reference>
<organism evidence="9 10">
    <name type="scientific">Endozoicomonas elysicola</name>
    <dbReference type="NCBI Taxonomy" id="305900"/>
    <lineage>
        <taxon>Bacteria</taxon>
        <taxon>Pseudomonadati</taxon>
        <taxon>Pseudomonadota</taxon>
        <taxon>Gammaproteobacteria</taxon>
        <taxon>Oceanospirillales</taxon>
        <taxon>Endozoicomonadaceae</taxon>
        <taxon>Endozoicomonas</taxon>
    </lineage>
</organism>
<dbReference type="HAMAP" id="MF_00382">
    <property type="entry name" value="Ribosomal_bL20"/>
    <property type="match status" value="1"/>
</dbReference>
<dbReference type="GO" id="GO:0019843">
    <property type="term" value="F:rRNA binding"/>
    <property type="evidence" value="ECO:0007669"/>
    <property type="project" value="UniProtKB-UniRule"/>
</dbReference>
<dbReference type="Gene3D" id="6.10.160.10">
    <property type="match status" value="1"/>
</dbReference>
<dbReference type="Pfam" id="PF00453">
    <property type="entry name" value="Ribosomal_L20"/>
    <property type="match status" value="1"/>
</dbReference>
<dbReference type="Gene3D" id="1.10.1900.20">
    <property type="entry name" value="Ribosomal protein L20"/>
    <property type="match status" value="1"/>
</dbReference>